<protein>
    <recommendedName>
        <fullName evidence="3">Cell division protein FtsQ</fullName>
    </recommendedName>
</protein>
<reference evidence="1" key="1">
    <citation type="submission" date="2020-10" db="EMBL/GenBank/DDBJ databases">
        <authorList>
            <person name="Gilroy R."/>
        </authorList>
    </citation>
    <scope>NUCLEOTIDE SEQUENCE</scope>
    <source>
        <strain evidence="1">G3-4614</strain>
    </source>
</reference>
<evidence type="ECO:0000313" key="1">
    <source>
        <dbReference type="EMBL" id="MBO8437387.1"/>
    </source>
</evidence>
<reference evidence="1" key="2">
    <citation type="journal article" date="2021" name="PeerJ">
        <title>Extensive microbial diversity within the chicken gut microbiome revealed by metagenomics and culture.</title>
        <authorList>
            <person name="Gilroy R."/>
            <person name="Ravi A."/>
            <person name="Getino M."/>
            <person name="Pursley I."/>
            <person name="Horton D.L."/>
            <person name="Alikhan N.F."/>
            <person name="Baker D."/>
            <person name="Gharbi K."/>
            <person name="Hall N."/>
            <person name="Watson M."/>
            <person name="Adriaenssens E.M."/>
            <person name="Foster-Nyarko E."/>
            <person name="Jarju S."/>
            <person name="Secka A."/>
            <person name="Antonio M."/>
            <person name="Oren A."/>
            <person name="Chaudhuri R.R."/>
            <person name="La Ragione R."/>
            <person name="Hildebrand F."/>
            <person name="Pallen M.J."/>
        </authorList>
    </citation>
    <scope>NUCLEOTIDE SEQUENCE</scope>
    <source>
        <strain evidence="1">G3-4614</strain>
    </source>
</reference>
<comment type="caution">
    <text evidence="1">The sequence shown here is derived from an EMBL/GenBank/DDBJ whole genome shotgun (WGS) entry which is preliminary data.</text>
</comment>
<organism evidence="1 2">
    <name type="scientific">Candidatus Caccoplasma merdipullorum</name>
    <dbReference type="NCBI Taxonomy" id="2840718"/>
    <lineage>
        <taxon>Bacteria</taxon>
        <taxon>Pseudomonadati</taxon>
        <taxon>Bacteroidota</taxon>
        <taxon>Bacteroidia</taxon>
        <taxon>Bacteroidales</taxon>
        <taxon>Bacteroidaceae</taxon>
        <taxon>Bacteroidaceae incertae sedis</taxon>
        <taxon>Candidatus Caccoplasma</taxon>
    </lineage>
</organism>
<sequence>MKRFFRIFFLSLMPAYLIAALVYCDIAFAREVCTDVEVAVLDSASVSFLAPADILEIVNSSGLSPVGKKRVDFDADSVEKQIKGNPVVETAECYVTASGKVRIDVTQRVPLLRVISPTGSYYVDTNARIMPLSKWVTAYLPVATGHISREYACNELFRLAGFLDSDNKWGVQIAQIYVTASQDIELIPRIGRQLIVFGKISNFERKFKLLDELYSQAFSKTGWDTYGKIDLTYDGRIICTRRVNDKNGN</sequence>
<evidence type="ECO:0000313" key="2">
    <source>
        <dbReference type="Proteomes" id="UP000823636"/>
    </source>
</evidence>
<dbReference type="AlphaFoldDB" id="A0A9D9E0P2"/>
<accession>A0A9D9E0P2</accession>
<dbReference type="EMBL" id="JADIMW010000005">
    <property type="protein sequence ID" value="MBO8437387.1"/>
    <property type="molecule type" value="Genomic_DNA"/>
</dbReference>
<evidence type="ECO:0008006" key="3">
    <source>
        <dbReference type="Google" id="ProtNLM"/>
    </source>
</evidence>
<dbReference type="Proteomes" id="UP000823636">
    <property type="component" value="Unassembled WGS sequence"/>
</dbReference>
<proteinExistence type="predicted"/>
<gene>
    <name evidence="1" type="ORF">IAC54_00610</name>
</gene>
<name>A0A9D9E0P2_9BACT</name>